<dbReference type="AlphaFoldDB" id="A0A0N1PCF4"/>
<evidence type="ECO:0000259" key="4">
    <source>
        <dbReference type="PROSITE" id="PS50162"/>
    </source>
</evidence>
<dbReference type="GO" id="GO:0042148">
    <property type="term" value="P:DNA strand invasion"/>
    <property type="evidence" value="ECO:0007669"/>
    <property type="project" value="TreeGrafter"/>
</dbReference>
<dbReference type="GO" id="GO:0005524">
    <property type="term" value="F:ATP binding"/>
    <property type="evidence" value="ECO:0007669"/>
    <property type="project" value="UniProtKB-KW"/>
</dbReference>
<name>A0A0N1PCF4_LEPSE</name>
<dbReference type="SUPFAM" id="SSF52540">
    <property type="entry name" value="P-loop containing nucleoside triphosphate hydrolases"/>
    <property type="match status" value="1"/>
</dbReference>
<dbReference type="InterPro" id="IPR013632">
    <property type="entry name" value="Rad51_C"/>
</dbReference>
<accession>A0A0N1PCF4</accession>
<dbReference type="PROSITE" id="PS50162">
    <property type="entry name" value="RECA_2"/>
    <property type="match status" value="1"/>
</dbReference>
<evidence type="ECO:0000256" key="3">
    <source>
        <dbReference type="SAM" id="MobiDB-lite"/>
    </source>
</evidence>
<dbReference type="OrthoDB" id="5957327at2759"/>
<dbReference type="PANTHER" id="PTHR22942:SF66">
    <property type="entry name" value="RE19845P"/>
    <property type="match status" value="1"/>
</dbReference>
<dbReference type="GO" id="GO:0000150">
    <property type="term" value="F:DNA strand exchange activity"/>
    <property type="evidence" value="ECO:0007669"/>
    <property type="project" value="TreeGrafter"/>
</dbReference>
<dbReference type="InterPro" id="IPR027417">
    <property type="entry name" value="P-loop_NTPase"/>
</dbReference>
<proteinExistence type="predicted"/>
<feature type="domain" description="RecA family profile 1" evidence="4">
    <location>
        <begin position="136"/>
        <end position="320"/>
    </location>
</feature>
<dbReference type="Pfam" id="PF08423">
    <property type="entry name" value="Rad51"/>
    <property type="match status" value="1"/>
</dbReference>
<dbReference type="GO" id="GO:0006312">
    <property type="term" value="P:mitotic recombination"/>
    <property type="evidence" value="ECO:0007669"/>
    <property type="project" value="TreeGrafter"/>
</dbReference>
<organism evidence="5 6">
    <name type="scientific">Leptomonas seymouri</name>
    <dbReference type="NCBI Taxonomy" id="5684"/>
    <lineage>
        <taxon>Eukaryota</taxon>
        <taxon>Discoba</taxon>
        <taxon>Euglenozoa</taxon>
        <taxon>Kinetoplastea</taxon>
        <taxon>Metakinetoplastina</taxon>
        <taxon>Trypanosomatida</taxon>
        <taxon>Trypanosomatidae</taxon>
        <taxon>Leishmaniinae</taxon>
        <taxon>Leptomonas</taxon>
    </lineage>
</organism>
<dbReference type="PANTHER" id="PTHR22942">
    <property type="entry name" value="RECA/RAD51/RADA DNA STRAND-PAIRING FAMILY MEMBER"/>
    <property type="match status" value="1"/>
</dbReference>
<dbReference type="GO" id="GO:0003690">
    <property type="term" value="F:double-stranded DNA binding"/>
    <property type="evidence" value="ECO:0007669"/>
    <property type="project" value="TreeGrafter"/>
</dbReference>
<dbReference type="GO" id="GO:0000730">
    <property type="term" value="P:DNA recombinase assembly"/>
    <property type="evidence" value="ECO:0007669"/>
    <property type="project" value="TreeGrafter"/>
</dbReference>
<feature type="region of interest" description="Disordered" evidence="3">
    <location>
        <begin position="330"/>
        <end position="350"/>
    </location>
</feature>
<dbReference type="Gene3D" id="3.40.50.300">
    <property type="entry name" value="P-loop containing nucleotide triphosphate hydrolases"/>
    <property type="match status" value="1"/>
</dbReference>
<evidence type="ECO:0000313" key="6">
    <source>
        <dbReference type="Proteomes" id="UP000038009"/>
    </source>
</evidence>
<evidence type="ECO:0000256" key="2">
    <source>
        <dbReference type="ARBA" id="ARBA00022840"/>
    </source>
</evidence>
<dbReference type="Proteomes" id="UP000038009">
    <property type="component" value="Unassembled WGS sequence"/>
</dbReference>
<keyword evidence="1" id="KW-0547">Nucleotide-binding</keyword>
<dbReference type="OMA" id="CARHHAS"/>
<evidence type="ECO:0000313" key="5">
    <source>
        <dbReference type="EMBL" id="KPI85522.1"/>
    </source>
</evidence>
<dbReference type="EMBL" id="LJSK01000182">
    <property type="protein sequence ID" value="KPI85522.1"/>
    <property type="molecule type" value="Genomic_DNA"/>
</dbReference>
<protein>
    <recommendedName>
        <fullName evidence="4">RecA family profile 1 domain-containing protein</fullName>
    </recommendedName>
</protein>
<dbReference type="VEuPathDB" id="TriTrypDB:Lsey_0182_0030"/>
<gene>
    <name evidence="5" type="ORF">ABL78_5403</name>
</gene>
<keyword evidence="6" id="KW-1185">Reference proteome</keyword>
<sequence length="514" mass="55072">MSAPLPRAPQDAAHSTAFVRSLPNEAALLAVPDAQLCSCFRVSLASVWRWRAEVSRHCTPPIQPAKTLSADVASNYIDVRHAATTPGPCRLDKAVDLLQPRLTSRPPQPSPTDTVAVPPAQQRALHSSAFTQGEKSTAPLPTSLATLDAALLGGLRRGWITELTGPASSGKTTLATAWCHHNLNEAARTSAVGYDCVWLQSHSTVEAAVLSIATGMGDASAGARVTVEATRDYLQDSMHVACLPDLDALQDLLQLWLDDPSSLRTVGLVVVDSITELVRKSFSYREQDALHRHEALASVLQTLKRIAESRQVAVLVLSQQHALHFPPIRGGGSGGFNDTDENDATARDSSSSYFGFHGKSWTASGVEGDALSSPDVGELGRLFFHSVNVRLQLRAVRRVDATAATWNSPGLSLSATPISTCWQLDILKCPLCAPLSVALQLRVSHSPDRATAQTTQKGHSDADGSRPMLLSVVEAPEQHTALPLRQAEEAGGEVFYASIDPCDYTEPLTFLRVS</sequence>
<reference evidence="5 6" key="1">
    <citation type="journal article" date="2015" name="PLoS Pathog.">
        <title>Leptomonas seymouri: Adaptations to the Dixenous Life Cycle Analyzed by Genome Sequencing, Transcriptome Profiling and Co-infection with Leishmania donovani.</title>
        <authorList>
            <person name="Kraeva N."/>
            <person name="Butenko A."/>
            <person name="Hlavacova J."/>
            <person name="Kostygov A."/>
            <person name="Myskova J."/>
            <person name="Grybchuk D."/>
            <person name="Lestinova T."/>
            <person name="Votypka J."/>
            <person name="Volf P."/>
            <person name="Opperdoes F."/>
            <person name="Flegontov P."/>
            <person name="Lukes J."/>
            <person name="Yurchenko V."/>
        </authorList>
    </citation>
    <scope>NUCLEOTIDE SEQUENCE [LARGE SCALE GENOMIC DNA]</scope>
    <source>
        <strain evidence="5 6">ATCC 30220</strain>
    </source>
</reference>
<keyword evidence="2" id="KW-0067">ATP-binding</keyword>
<dbReference type="GO" id="GO:0140664">
    <property type="term" value="F:ATP-dependent DNA damage sensor activity"/>
    <property type="evidence" value="ECO:0007669"/>
    <property type="project" value="InterPro"/>
</dbReference>
<evidence type="ECO:0000256" key="1">
    <source>
        <dbReference type="ARBA" id="ARBA00022741"/>
    </source>
</evidence>
<dbReference type="GO" id="GO:0003697">
    <property type="term" value="F:single-stranded DNA binding"/>
    <property type="evidence" value="ECO:0007669"/>
    <property type="project" value="TreeGrafter"/>
</dbReference>
<dbReference type="InterPro" id="IPR020588">
    <property type="entry name" value="RecA_ATP-bd"/>
</dbReference>
<comment type="caution">
    <text evidence="5">The sequence shown here is derived from an EMBL/GenBank/DDBJ whole genome shotgun (WGS) entry which is preliminary data.</text>
</comment>